<keyword evidence="2" id="KW-0732">Signal</keyword>
<dbReference type="EMBL" id="JBHRYC010000098">
    <property type="protein sequence ID" value="MFC3639642.1"/>
    <property type="molecule type" value="Genomic_DNA"/>
</dbReference>
<evidence type="ECO:0000256" key="1">
    <source>
        <dbReference type="SAM" id="MobiDB-lite"/>
    </source>
</evidence>
<accession>A0ABV7ULM0</accession>
<dbReference type="Proteomes" id="UP001595704">
    <property type="component" value="Unassembled WGS sequence"/>
</dbReference>
<feature type="region of interest" description="Disordered" evidence="1">
    <location>
        <begin position="23"/>
        <end position="48"/>
    </location>
</feature>
<evidence type="ECO:0000256" key="2">
    <source>
        <dbReference type="SAM" id="SignalP"/>
    </source>
</evidence>
<feature type="signal peptide" evidence="2">
    <location>
        <begin position="1"/>
        <end position="24"/>
    </location>
</feature>
<evidence type="ECO:0008006" key="5">
    <source>
        <dbReference type="Google" id="ProtNLM"/>
    </source>
</evidence>
<name>A0ABV7ULM0_9HYPH</name>
<gene>
    <name evidence="3" type="ORF">ACFONL_20075</name>
</gene>
<organism evidence="3 4">
    <name type="scientific">Camelimonas fluminis</name>
    <dbReference type="NCBI Taxonomy" id="1576911"/>
    <lineage>
        <taxon>Bacteria</taxon>
        <taxon>Pseudomonadati</taxon>
        <taxon>Pseudomonadota</taxon>
        <taxon>Alphaproteobacteria</taxon>
        <taxon>Hyphomicrobiales</taxon>
        <taxon>Chelatococcaceae</taxon>
        <taxon>Camelimonas</taxon>
    </lineage>
</organism>
<evidence type="ECO:0000313" key="4">
    <source>
        <dbReference type="Proteomes" id="UP001595704"/>
    </source>
</evidence>
<keyword evidence="4" id="KW-1185">Reference proteome</keyword>
<feature type="chain" id="PRO_5047303069" description="Secreted protein" evidence="2">
    <location>
        <begin position="25"/>
        <end position="113"/>
    </location>
</feature>
<dbReference type="RefSeq" id="WP_210319809.1">
    <property type="nucleotide sequence ID" value="NZ_BNCG01000004.1"/>
</dbReference>
<reference evidence="4" key="1">
    <citation type="journal article" date="2019" name="Int. J. Syst. Evol. Microbiol.">
        <title>The Global Catalogue of Microorganisms (GCM) 10K type strain sequencing project: providing services to taxonomists for standard genome sequencing and annotation.</title>
        <authorList>
            <consortium name="The Broad Institute Genomics Platform"/>
            <consortium name="The Broad Institute Genome Sequencing Center for Infectious Disease"/>
            <person name="Wu L."/>
            <person name="Ma J."/>
        </authorList>
    </citation>
    <scope>NUCLEOTIDE SEQUENCE [LARGE SCALE GENOMIC DNA]</scope>
    <source>
        <strain evidence="4">KCTC 42282</strain>
    </source>
</reference>
<proteinExistence type="predicted"/>
<sequence length="113" mass="11902">MLSMNSRTLTVAGLAILVGAPAMASGPVSRPHPAVERPAADAPARPAQTDDMQALIEATREIARSTGAAADSIGMDPDRLSGILMRLDRIEARVKRLDQPASHPARGAEPGWR</sequence>
<evidence type="ECO:0000313" key="3">
    <source>
        <dbReference type="EMBL" id="MFC3639642.1"/>
    </source>
</evidence>
<protein>
    <recommendedName>
        <fullName evidence="5">Secreted protein</fullName>
    </recommendedName>
</protein>
<comment type="caution">
    <text evidence="3">The sequence shown here is derived from an EMBL/GenBank/DDBJ whole genome shotgun (WGS) entry which is preliminary data.</text>
</comment>